<comment type="caution">
    <text evidence="4">The sequence shown here is derived from an EMBL/GenBank/DDBJ whole genome shotgun (WGS) entry which is preliminary data.</text>
</comment>
<dbReference type="InterPro" id="IPR050498">
    <property type="entry name" value="Ycf3"/>
</dbReference>
<dbReference type="Gene3D" id="1.25.40.10">
    <property type="entry name" value="Tetratricopeptide repeat domain"/>
    <property type="match status" value="3"/>
</dbReference>
<feature type="compositionally biased region" description="Polar residues" evidence="3">
    <location>
        <begin position="21"/>
        <end position="34"/>
    </location>
</feature>
<keyword evidence="2" id="KW-0802">TPR repeat</keyword>
<protein>
    <submittedName>
        <fullName evidence="4">Uncharacterized protein</fullName>
    </submittedName>
</protein>
<name>A0A1R2BYH0_9CILI</name>
<evidence type="ECO:0000256" key="1">
    <source>
        <dbReference type="ARBA" id="ARBA00022737"/>
    </source>
</evidence>
<keyword evidence="5" id="KW-1185">Reference proteome</keyword>
<proteinExistence type="predicted"/>
<dbReference type="Pfam" id="PF12895">
    <property type="entry name" value="ANAPC3"/>
    <property type="match status" value="2"/>
</dbReference>
<evidence type="ECO:0000256" key="3">
    <source>
        <dbReference type="SAM" id="MobiDB-lite"/>
    </source>
</evidence>
<sequence>MISSNINQILACLSIYDQPPEQDTSPSLSPNVSSKIRFPRRKIKKPLTLNPRYIQQKANTPSSILILSTKDSATLSPYRPPNFRLKLSKSRTASSQKYSNNKSSPLPKLNSTKGSANLDFSPIQNRRKKGKSLEPAPYLSIKSEISKKNYFKALSIADQFLLNNKDNDVVYYRGLCYMKTGMYSQALEDFRDLYKNYNQTAEVLYRVYKCLIKLEMWTKADKIIGLCEKKFPNSKKTNYYRGKNEYYKKNYEVAVDELRKSCRAKAFLMISNCWKHLKDYEKAVKYLEKHYKNHQDKENYYLAYGKLNYAFKKYDCAIQHLQSSLNIIKNNKTALYYMAKCKFALNDYEDSELILEKIAHKHKIPDLATRAIFKLSNIKLQKNDIYGAFACLKRKRSQKISNNKILHEKTVEGIFEIAQQNFEAAIKIFSEVVELEKRSEWLYRCWNYRAYAHFVLRDFKSSAEDYEKAKKVKELDKASEHNFKIAVVMVKYEEMDYEGALKELDYSFFSQFSNPMWQIIRIYCLIFKDKGNYSSALIELNSVQSTSSEPEFLFLGSILNYLNKKPFKALKQINKCLSLTHSKCYFSCILKGFYNIAMLKHREAYQDFCKAYTLNIDLPNIYPYRALCANYINLSSECFDDILKLLEINDPNAYFLAIYILIISDNIDKALELLNKIQETDDTLLIKAHCEILRENFQEAINLANKVKENNMSNDIYILEGLNEGKVRTRGPGVIFVERYSLWIDAIKEIYQGGYKCAARYFEIIIQFSLKHNDNLAFPSNPDIQHENCETLYNLAICNIFIKTEKSLSSAKSILEEISLLLDGEKTAQLLLLCGIIEMQLNHTLEADEYFDRAKNANSKVIKKFLNREIMHIQPFHTVASVCSELPLIPFPNYDYIMLKPVLKLPSMQCPIDILDTQGLILQILAFCKIQVRPEIPWMKKVMNTYKFTEQKLQESFYCESESQSKKKILKKYKSFVKVNKSEDQGHVAKISKSLSLI</sequence>
<gene>
    <name evidence="4" type="ORF">SteCoe_17592</name>
</gene>
<feature type="compositionally biased region" description="Polar residues" evidence="3">
    <location>
        <begin position="90"/>
        <end position="115"/>
    </location>
</feature>
<dbReference type="InterPro" id="IPR011990">
    <property type="entry name" value="TPR-like_helical_dom_sf"/>
</dbReference>
<feature type="region of interest" description="Disordered" evidence="3">
    <location>
        <begin position="20"/>
        <end position="39"/>
    </location>
</feature>
<dbReference type="InterPro" id="IPR019734">
    <property type="entry name" value="TPR_rpt"/>
</dbReference>
<reference evidence="4 5" key="1">
    <citation type="submission" date="2016-11" db="EMBL/GenBank/DDBJ databases">
        <title>The macronuclear genome of Stentor coeruleus: a giant cell with tiny introns.</title>
        <authorList>
            <person name="Slabodnick M."/>
            <person name="Ruby J.G."/>
            <person name="Reiff S.B."/>
            <person name="Swart E.C."/>
            <person name="Gosai S."/>
            <person name="Prabakaran S."/>
            <person name="Witkowska E."/>
            <person name="Larue G.E."/>
            <person name="Fisher S."/>
            <person name="Freeman R.M."/>
            <person name="Gunawardena J."/>
            <person name="Chu W."/>
            <person name="Stover N.A."/>
            <person name="Gregory B.D."/>
            <person name="Nowacki M."/>
            <person name="Derisi J."/>
            <person name="Roy S.W."/>
            <person name="Marshall W.F."/>
            <person name="Sood P."/>
        </authorList>
    </citation>
    <scope>NUCLEOTIDE SEQUENCE [LARGE SCALE GENOMIC DNA]</scope>
    <source>
        <strain evidence="4">WM001</strain>
    </source>
</reference>
<evidence type="ECO:0000313" key="5">
    <source>
        <dbReference type="Proteomes" id="UP000187209"/>
    </source>
</evidence>
<dbReference type="OrthoDB" id="292471at2759"/>
<evidence type="ECO:0000256" key="2">
    <source>
        <dbReference type="ARBA" id="ARBA00022803"/>
    </source>
</evidence>
<dbReference type="PANTHER" id="PTHR44858">
    <property type="entry name" value="TETRATRICOPEPTIDE REPEAT PROTEIN 6"/>
    <property type="match status" value="1"/>
</dbReference>
<feature type="region of interest" description="Disordered" evidence="3">
    <location>
        <begin position="77"/>
        <end position="131"/>
    </location>
</feature>
<dbReference type="EMBL" id="MPUH01000364">
    <property type="protein sequence ID" value="OMJ81830.1"/>
    <property type="molecule type" value="Genomic_DNA"/>
</dbReference>
<keyword evidence="1" id="KW-0677">Repeat</keyword>
<dbReference type="AlphaFoldDB" id="A0A1R2BYH0"/>
<dbReference type="Proteomes" id="UP000187209">
    <property type="component" value="Unassembled WGS sequence"/>
</dbReference>
<dbReference type="SMART" id="SM00028">
    <property type="entry name" value="TPR"/>
    <property type="match status" value="7"/>
</dbReference>
<evidence type="ECO:0000313" key="4">
    <source>
        <dbReference type="EMBL" id="OMJ81830.1"/>
    </source>
</evidence>
<accession>A0A1R2BYH0</accession>
<organism evidence="4 5">
    <name type="scientific">Stentor coeruleus</name>
    <dbReference type="NCBI Taxonomy" id="5963"/>
    <lineage>
        <taxon>Eukaryota</taxon>
        <taxon>Sar</taxon>
        <taxon>Alveolata</taxon>
        <taxon>Ciliophora</taxon>
        <taxon>Postciliodesmatophora</taxon>
        <taxon>Heterotrichea</taxon>
        <taxon>Heterotrichida</taxon>
        <taxon>Stentoridae</taxon>
        <taxon>Stentor</taxon>
    </lineage>
</organism>
<dbReference type="SUPFAM" id="SSF48452">
    <property type="entry name" value="TPR-like"/>
    <property type="match status" value="4"/>
</dbReference>
<dbReference type="PANTHER" id="PTHR44858:SF1">
    <property type="entry name" value="UDP-N-ACETYLGLUCOSAMINE--PEPTIDE N-ACETYLGLUCOSAMINYLTRANSFERASE SPINDLY-RELATED"/>
    <property type="match status" value="1"/>
</dbReference>